<protein>
    <submittedName>
        <fullName evidence="1">Transposase</fullName>
    </submittedName>
</protein>
<evidence type="ECO:0000313" key="1">
    <source>
        <dbReference type="EMBL" id="BEQ16911.1"/>
    </source>
</evidence>
<dbReference type="AlphaFoldDB" id="A0AAU9F197"/>
<dbReference type="Proteomes" id="UP001366166">
    <property type="component" value="Chromosome"/>
</dbReference>
<dbReference type="GO" id="GO:0004803">
    <property type="term" value="F:transposase activity"/>
    <property type="evidence" value="ECO:0007669"/>
    <property type="project" value="InterPro"/>
</dbReference>
<dbReference type="EMBL" id="AP028679">
    <property type="protein sequence ID" value="BEQ16911.1"/>
    <property type="molecule type" value="Genomic_DNA"/>
</dbReference>
<dbReference type="SUPFAM" id="SSF46689">
    <property type="entry name" value="Homeodomain-like"/>
    <property type="match status" value="1"/>
</dbReference>
<accession>A0AAU9F197</accession>
<name>A0AAU9F197_9BACT</name>
<dbReference type="PANTHER" id="PTHR33609">
    <property type="entry name" value="LOW CALCIUM RESPONSE LOCUS PROTEIN S"/>
    <property type="match status" value="1"/>
</dbReference>
<dbReference type="GO" id="GO:0006313">
    <property type="term" value="P:DNA transposition"/>
    <property type="evidence" value="ECO:0007669"/>
    <property type="project" value="InterPro"/>
</dbReference>
<gene>
    <name evidence="1" type="ORF">FAK_39770</name>
</gene>
<dbReference type="PANTHER" id="PTHR33609:SF1">
    <property type="entry name" value="TRANSPOSASE"/>
    <property type="match status" value="1"/>
</dbReference>
<evidence type="ECO:0000313" key="2">
    <source>
        <dbReference type="Proteomes" id="UP001366166"/>
    </source>
</evidence>
<sequence>MKKSNFTEEQIAFALRQAEHGTKVVEVCRKMGVSEQTFYRWKQKYGGMGPGELRRLKQLEEENRKLKRLVADLSLDKAMLQDVIEKKL</sequence>
<organism evidence="1 2">
    <name type="scientific">Desulfoferula mesophila</name>
    <dbReference type="NCBI Taxonomy" id="3058419"/>
    <lineage>
        <taxon>Bacteria</taxon>
        <taxon>Pseudomonadati</taxon>
        <taxon>Thermodesulfobacteriota</taxon>
        <taxon>Desulfarculia</taxon>
        <taxon>Desulfarculales</taxon>
        <taxon>Desulfarculaceae</taxon>
        <taxon>Desulfoferula</taxon>
    </lineage>
</organism>
<reference evidence="2" key="1">
    <citation type="journal article" date="2023" name="Arch. Microbiol.">
        <title>Desulfoferula mesophilus gen. nov. sp. nov., a mesophilic sulfate-reducing bacterium isolated from a brackish lake sediment.</title>
        <authorList>
            <person name="Watanabe T."/>
            <person name="Yabe T."/>
            <person name="Tsuji J.M."/>
            <person name="Fukui M."/>
        </authorList>
    </citation>
    <scope>NUCLEOTIDE SEQUENCE [LARGE SCALE GENOMIC DNA]</scope>
    <source>
        <strain evidence="2">12FAK</strain>
    </source>
</reference>
<proteinExistence type="predicted"/>
<dbReference type="Pfam" id="PF01527">
    <property type="entry name" value="HTH_Tnp_1"/>
    <property type="match status" value="1"/>
</dbReference>
<dbReference type="KEGG" id="dmp:FAK_39770"/>
<dbReference type="InterPro" id="IPR002514">
    <property type="entry name" value="Transposase_8"/>
</dbReference>
<keyword evidence="2" id="KW-1185">Reference proteome</keyword>
<dbReference type="InterPro" id="IPR052546">
    <property type="entry name" value="Transposase_8_domain"/>
</dbReference>
<dbReference type="GO" id="GO:0003677">
    <property type="term" value="F:DNA binding"/>
    <property type="evidence" value="ECO:0007669"/>
    <property type="project" value="InterPro"/>
</dbReference>
<dbReference type="InterPro" id="IPR009057">
    <property type="entry name" value="Homeodomain-like_sf"/>
</dbReference>